<keyword evidence="1" id="KW-0560">Oxidoreductase</keyword>
<proteinExistence type="predicted"/>
<sequence>MSRGTQLARLPVSRFSVIGKPPETAVMRGLMPPLAFGATPSPAQAPLPLGDAQRVERLGFGTWAWGNKLLWDYDERNDAVLQAAFDRAVAPASLFDKRRFFFDTGDSYGTGALEGRAETLLGRFREESGRPERAVLGTKLAVYPTRWSGASFERACRASLDRLGVEQIALIQAHWSAANFQPWQEPALWDGLALCYEAGLAQACGTSNFGPEQLRKVNAYWTERGIPHASNQFQFSLLSTLPLESGLFDACSELGVTPIGYSPLALGLLSGKYSVTTVPRGPRGILFRQILPGLKPLLGTLKEIALTRGTSMSTIAINWCMCQGALVIVGVKTPAQAVADNLAALEFQLSVPEVDELTAMAARVPRKATQNIFQTS</sequence>
<comment type="caution">
    <text evidence="3">The sequence shown here is derived from an EMBL/GenBank/DDBJ whole genome shotgun (WGS) entry which is preliminary data.</text>
</comment>
<dbReference type="AlphaFoldDB" id="A0AB34JH31"/>
<keyword evidence="4" id="KW-1185">Reference proteome</keyword>
<name>A0AB34JH31_PRYPA</name>
<evidence type="ECO:0000256" key="1">
    <source>
        <dbReference type="ARBA" id="ARBA00023002"/>
    </source>
</evidence>
<dbReference type="InterPro" id="IPR050791">
    <property type="entry name" value="Aldo-Keto_reductase"/>
</dbReference>
<dbReference type="InterPro" id="IPR023210">
    <property type="entry name" value="NADP_OxRdtase_dom"/>
</dbReference>
<dbReference type="PANTHER" id="PTHR43625:SF5">
    <property type="entry name" value="PYRIDOXAL REDUCTASE, CHLOROPLASTIC"/>
    <property type="match status" value="1"/>
</dbReference>
<gene>
    <name evidence="3" type="ORF">AB1Y20_023513</name>
</gene>
<dbReference type="GO" id="GO:0005737">
    <property type="term" value="C:cytoplasm"/>
    <property type="evidence" value="ECO:0007669"/>
    <property type="project" value="TreeGrafter"/>
</dbReference>
<evidence type="ECO:0000313" key="4">
    <source>
        <dbReference type="Proteomes" id="UP001515480"/>
    </source>
</evidence>
<dbReference type="GO" id="GO:0016491">
    <property type="term" value="F:oxidoreductase activity"/>
    <property type="evidence" value="ECO:0007669"/>
    <property type="project" value="UniProtKB-KW"/>
</dbReference>
<dbReference type="SUPFAM" id="SSF51430">
    <property type="entry name" value="NAD(P)-linked oxidoreductase"/>
    <property type="match status" value="1"/>
</dbReference>
<evidence type="ECO:0000313" key="3">
    <source>
        <dbReference type="EMBL" id="KAL1520036.1"/>
    </source>
</evidence>
<dbReference type="EMBL" id="JBGBPQ010000009">
    <property type="protein sequence ID" value="KAL1520036.1"/>
    <property type="molecule type" value="Genomic_DNA"/>
</dbReference>
<reference evidence="3 4" key="1">
    <citation type="journal article" date="2024" name="Science">
        <title>Giant polyketide synthase enzymes in the biosynthesis of giant marine polyether toxins.</title>
        <authorList>
            <person name="Fallon T.R."/>
            <person name="Shende V.V."/>
            <person name="Wierzbicki I.H."/>
            <person name="Pendleton A.L."/>
            <person name="Watervoot N.F."/>
            <person name="Auber R.P."/>
            <person name="Gonzalez D.J."/>
            <person name="Wisecaver J.H."/>
            <person name="Moore B.S."/>
        </authorList>
    </citation>
    <scope>NUCLEOTIDE SEQUENCE [LARGE SCALE GENOMIC DNA]</scope>
    <source>
        <strain evidence="3 4">12B1</strain>
    </source>
</reference>
<feature type="domain" description="NADP-dependent oxidoreductase" evidence="2">
    <location>
        <begin position="57"/>
        <end position="360"/>
    </location>
</feature>
<dbReference type="Pfam" id="PF00248">
    <property type="entry name" value="Aldo_ket_red"/>
    <property type="match status" value="1"/>
</dbReference>
<accession>A0AB34JH31</accession>
<dbReference type="InterPro" id="IPR036812">
    <property type="entry name" value="NAD(P)_OxRdtase_dom_sf"/>
</dbReference>
<dbReference type="CDD" id="cd19093">
    <property type="entry name" value="AKR_AtPLR-like"/>
    <property type="match status" value="1"/>
</dbReference>
<dbReference type="Gene3D" id="3.20.20.100">
    <property type="entry name" value="NADP-dependent oxidoreductase domain"/>
    <property type="match status" value="1"/>
</dbReference>
<evidence type="ECO:0000259" key="2">
    <source>
        <dbReference type="Pfam" id="PF00248"/>
    </source>
</evidence>
<dbReference type="Proteomes" id="UP001515480">
    <property type="component" value="Unassembled WGS sequence"/>
</dbReference>
<organism evidence="3 4">
    <name type="scientific">Prymnesium parvum</name>
    <name type="common">Toxic golden alga</name>
    <dbReference type="NCBI Taxonomy" id="97485"/>
    <lineage>
        <taxon>Eukaryota</taxon>
        <taxon>Haptista</taxon>
        <taxon>Haptophyta</taxon>
        <taxon>Prymnesiophyceae</taxon>
        <taxon>Prymnesiales</taxon>
        <taxon>Prymnesiaceae</taxon>
        <taxon>Prymnesium</taxon>
    </lineage>
</organism>
<protein>
    <recommendedName>
        <fullName evidence="2">NADP-dependent oxidoreductase domain-containing protein</fullName>
    </recommendedName>
</protein>
<dbReference type="PANTHER" id="PTHR43625">
    <property type="entry name" value="AFLATOXIN B1 ALDEHYDE REDUCTASE"/>
    <property type="match status" value="1"/>
</dbReference>